<sequence length="57" mass="6583">MTVKNNEKDAYIILLAPENDILQRDMTRLHNCTTATKLVIVAVDFMFNEDEERDNAV</sequence>
<gene>
    <name evidence="1" type="ORF">AGERDE_LOCUS8439</name>
</gene>
<comment type="caution">
    <text evidence="1">The sequence shown here is derived from an EMBL/GenBank/DDBJ whole genome shotgun (WGS) entry which is preliminary data.</text>
</comment>
<name>A0A9N9C3J2_9GLOM</name>
<keyword evidence="2" id="KW-1185">Reference proteome</keyword>
<evidence type="ECO:0000313" key="2">
    <source>
        <dbReference type="Proteomes" id="UP000789831"/>
    </source>
</evidence>
<proteinExistence type="predicted"/>
<dbReference type="EMBL" id="CAJVPL010001787">
    <property type="protein sequence ID" value="CAG8587538.1"/>
    <property type="molecule type" value="Genomic_DNA"/>
</dbReference>
<dbReference type="Proteomes" id="UP000789831">
    <property type="component" value="Unassembled WGS sequence"/>
</dbReference>
<dbReference type="AlphaFoldDB" id="A0A9N9C3J2"/>
<protein>
    <submittedName>
        <fullName evidence="1">12179_t:CDS:1</fullName>
    </submittedName>
</protein>
<evidence type="ECO:0000313" key="1">
    <source>
        <dbReference type="EMBL" id="CAG8587538.1"/>
    </source>
</evidence>
<reference evidence="1" key="1">
    <citation type="submission" date="2021-06" db="EMBL/GenBank/DDBJ databases">
        <authorList>
            <person name="Kallberg Y."/>
            <person name="Tangrot J."/>
            <person name="Rosling A."/>
        </authorList>
    </citation>
    <scope>NUCLEOTIDE SEQUENCE</scope>
    <source>
        <strain evidence="1">MT106</strain>
    </source>
</reference>
<accession>A0A9N9C3J2</accession>
<organism evidence="1 2">
    <name type="scientific">Ambispora gerdemannii</name>
    <dbReference type="NCBI Taxonomy" id="144530"/>
    <lineage>
        <taxon>Eukaryota</taxon>
        <taxon>Fungi</taxon>
        <taxon>Fungi incertae sedis</taxon>
        <taxon>Mucoromycota</taxon>
        <taxon>Glomeromycotina</taxon>
        <taxon>Glomeromycetes</taxon>
        <taxon>Archaeosporales</taxon>
        <taxon>Ambisporaceae</taxon>
        <taxon>Ambispora</taxon>
    </lineage>
</organism>